<dbReference type="EC" id="2.3.1.-" evidence="2"/>
<evidence type="ECO:0000313" key="3">
    <source>
        <dbReference type="Proteomes" id="UP001569414"/>
    </source>
</evidence>
<keyword evidence="2" id="KW-0012">Acyltransferase</keyword>
<dbReference type="PROSITE" id="PS51186">
    <property type="entry name" value="GNAT"/>
    <property type="match status" value="1"/>
</dbReference>
<accession>A0ABV4NHZ3</accession>
<dbReference type="InterPro" id="IPR016181">
    <property type="entry name" value="Acyl_CoA_acyltransferase"/>
</dbReference>
<dbReference type="GO" id="GO:0016746">
    <property type="term" value="F:acyltransferase activity"/>
    <property type="evidence" value="ECO:0007669"/>
    <property type="project" value="UniProtKB-KW"/>
</dbReference>
<sequence length="161" mass="18613">MVTFLQPITKDNYEAVCDLDVSKEQQKYVACNMWSLVESQFNSEYETRAIYSGESPVGFLMWVKENHEKISIWRFMVDQKHQKKGIGRTALELALHEIRQTPNIKQIEICYNPTNPIAKDFYSSFGFVEIGMDDDNEDMLAIIDLSSFKNSVNDSTLPKEI</sequence>
<keyword evidence="3" id="KW-1185">Reference proteome</keyword>
<name>A0ABV4NHZ3_9GAMM</name>
<feature type="domain" description="N-acetyltransferase" evidence="1">
    <location>
        <begin position="3"/>
        <end position="146"/>
    </location>
</feature>
<dbReference type="EMBL" id="JBGMEL010000001">
    <property type="protein sequence ID" value="MFA0788976.1"/>
    <property type="molecule type" value="Genomic_DNA"/>
</dbReference>
<dbReference type="SUPFAM" id="SSF55729">
    <property type="entry name" value="Acyl-CoA N-acyltransferases (Nat)"/>
    <property type="match status" value="1"/>
</dbReference>
<dbReference type="Proteomes" id="UP001569414">
    <property type="component" value="Unassembled WGS sequence"/>
</dbReference>
<proteinExistence type="predicted"/>
<organism evidence="2 3">
    <name type="scientific">Microbulbifer echini</name>
    <dbReference type="NCBI Taxonomy" id="1529067"/>
    <lineage>
        <taxon>Bacteria</taxon>
        <taxon>Pseudomonadati</taxon>
        <taxon>Pseudomonadota</taxon>
        <taxon>Gammaproteobacteria</taxon>
        <taxon>Cellvibrionales</taxon>
        <taxon>Microbulbiferaceae</taxon>
        <taxon>Microbulbifer</taxon>
    </lineage>
</organism>
<dbReference type="InterPro" id="IPR000182">
    <property type="entry name" value="GNAT_dom"/>
</dbReference>
<dbReference type="Gene3D" id="3.40.630.30">
    <property type="match status" value="1"/>
</dbReference>
<evidence type="ECO:0000313" key="2">
    <source>
        <dbReference type="EMBL" id="MFA0788976.1"/>
    </source>
</evidence>
<dbReference type="Pfam" id="PF00583">
    <property type="entry name" value="Acetyltransf_1"/>
    <property type="match status" value="1"/>
</dbReference>
<comment type="caution">
    <text evidence="2">The sequence shown here is derived from an EMBL/GenBank/DDBJ whole genome shotgun (WGS) entry which is preliminary data.</text>
</comment>
<dbReference type="RefSeq" id="WP_371842195.1">
    <property type="nucleotide sequence ID" value="NZ_JBGMEL010000001.1"/>
</dbReference>
<protein>
    <submittedName>
        <fullName evidence="2">GNAT family N-acetyltransferase</fullName>
        <ecNumber evidence="2">2.3.1.-</ecNumber>
    </submittedName>
</protein>
<evidence type="ECO:0000259" key="1">
    <source>
        <dbReference type="PROSITE" id="PS51186"/>
    </source>
</evidence>
<gene>
    <name evidence="2" type="ORF">ACCI51_00345</name>
</gene>
<reference evidence="2 3" key="1">
    <citation type="submission" date="2024-08" db="EMBL/GenBank/DDBJ databases">
        <authorList>
            <person name="Ishaq N."/>
        </authorList>
    </citation>
    <scope>NUCLEOTIDE SEQUENCE [LARGE SCALE GENOMIC DNA]</scope>
    <source>
        <strain evidence="2 3">JCM 30400</strain>
    </source>
</reference>
<keyword evidence="2" id="KW-0808">Transferase</keyword>